<keyword evidence="2" id="KW-1185">Reference proteome</keyword>
<accession>Q24GI3</accession>
<dbReference type="HOGENOM" id="CLU_310479_0_0_1"/>
<dbReference type="RefSeq" id="XP_001027130.2">
    <property type="nucleotide sequence ID" value="XM_001027130.2"/>
</dbReference>
<dbReference type="Proteomes" id="UP000009168">
    <property type="component" value="Unassembled WGS sequence"/>
</dbReference>
<name>Q24GI3_TETTS</name>
<proteinExistence type="predicted"/>
<protein>
    <submittedName>
        <fullName evidence="1">Uncharacterized protein</fullName>
    </submittedName>
</protein>
<dbReference type="EMBL" id="GG662257">
    <property type="protein sequence ID" value="EAS06888.2"/>
    <property type="molecule type" value="Genomic_DNA"/>
</dbReference>
<evidence type="ECO:0000313" key="1">
    <source>
        <dbReference type="EMBL" id="EAS06888.2"/>
    </source>
</evidence>
<sequence length="652" mass="77068">MIPKNLLNDKTQTNALKGIINKTCFKQLTMIRPELYLFSPVDIQVGPNQYVDFPNRYSRFLGEFNVEQVRDFIFDLTSNYSEEVKNQNQMNYILAQNQMPTLLYFSDFNSSTIFYRSFTSYFWRKLKFVWIPHKMNQVRQNFLKDPDSLPSFHLVIQGKVINCTDHSSFESVLNFIMKNTNQSLPNISDKSFINKYQFFSNYCTDCTNLYESLEKEQKGQMLSLKQNHSINMTEDYFWDITAHQSQLITQSSLNNILNIDKAVNLSNSQLQNENIYISQNHWVKDSYFNIKIEDSNEEHSNKSDQDFSQDLTNNLESIKNQESFTFHEFVSNFNIEDWKTQNKIFNRFTLFKGYEKFDLWEQLIDSLKVQNNIFTFREVDCKSKECTIWARQKFQTYYISFVIFDSSLTGDSPILIQNNLEIIQIYELIQNFVHLEDRNAIQEMSNDESRNFCNKAFLNDFICIFYFGNQIPLVFKVLSQQKFEKVHFIQVSKPSKQLLNKLGASLEQIVEVDNKTYLSSSIYNIPYLPKMEIYIEQVNDQIEKSQSRIQIVIECKDLLSCKSQLNVVKEALQYINYINISTIYYDTQEVFFNQSSGNDGKVQASIIFDQKRYTLFTINQYVSQDFLKAQTLKIVDQFIQIFNFSQNLVLIE</sequence>
<dbReference type="KEGG" id="tet:TTHERM_00726070"/>
<evidence type="ECO:0000313" key="2">
    <source>
        <dbReference type="Proteomes" id="UP000009168"/>
    </source>
</evidence>
<dbReference type="AlphaFoldDB" id="Q24GI3"/>
<dbReference type="InParanoid" id="Q24GI3"/>
<reference evidence="2" key="1">
    <citation type="journal article" date="2006" name="PLoS Biol.">
        <title>Macronuclear genome sequence of the ciliate Tetrahymena thermophila, a model eukaryote.</title>
        <authorList>
            <person name="Eisen J.A."/>
            <person name="Coyne R.S."/>
            <person name="Wu M."/>
            <person name="Wu D."/>
            <person name="Thiagarajan M."/>
            <person name="Wortman J.R."/>
            <person name="Badger J.H."/>
            <person name="Ren Q."/>
            <person name="Amedeo P."/>
            <person name="Jones K.M."/>
            <person name="Tallon L.J."/>
            <person name="Delcher A.L."/>
            <person name="Salzberg S.L."/>
            <person name="Silva J.C."/>
            <person name="Haas B.J."/>
            <person name="Majoros W.H."/>
            <person name="Farzad M."/>
            <person name="Carlton J.M."/>
            <person name="Smith R.K. Jr."/>
            <person name="Garg J."/>
            <person name="Pearlman R.E."/>
            <person name="Karrer K.M."/>
            <person name="Sun L."/>
            <person name="Manning G."/>
            <person name="Elde N.C."/>
            <person name="Turkewitz A.P."/>
            <person name="Asai D.J."/>
            <person name="Wilkes D.E."/>
            <person name="Wang Y."/>
            <person name="Cai H."/>
            <person name="Collins K."/>
            <person name="Stewart B.A."/>
            <person name="Lee S.R."/>
            <person name="Wilamowska K."/>
            <person name="Weinberg Z."/>
            <person name="Ruzzo W.L."/>
            <person name="Wloga D."/>
            <person name="Gaertig J."/>
            <person name="Frankel J."/>
            <person name="Tsao C.-C."/>
            <person name="Gorovsky M.A."/>
            <person name="Keeling P.J."/>
            <person name="Waller R.F."/>
            <person name="Patron N.J."/>
            <person name="Cherry J.M."/>
            <person name="Stover N.A."/>
            <person name="Krieger C.J."/>
            <person name="del Toro C."/>
            <person name="Ryder H.F."/>
            <person name="Williamson S.C."/>
            <person name="Barbeau R.A."/>
            <person name="Hamilton E.P."/>
            <person name="Orias E."/>
        </authorList>
    </citation>
    <scope>NUCLEOTIDE SEQUENCE [LARGE SCALE GENOMIC DNA]</scope>
    <source>
        <strain evidence="2">SB210</strain>
    </source>
</reference>
<gene>
    <name evidence="1" type="ORF">TTHERM_00726070</name>
</gene>
<organism evidence="1 2">
    <name type="scientific">Tetrahymena thermophila (strain SB210)</name>
    <dbReference type="NCBI Taxonomy" id="312017"/>
    <lineage>
        <taxon>Eukaryota</taxon>
        <taxon>Sar</taxon>
        <taxon>Alveolata</taxon>
        <taxon>Ciliophora</taxon>
        <taxon>Intramacronucleata</taxon>
        <taxon>Oligohymenophorea</taxon>
        <taxon>Hymenostomatida</taxon>
        <taxon>Tetrahymenina</taxon>
        <taxon>Tetrahymenidae</taxon>
        <taxon>Tetrahymena</taxon>
    </lineage>
</organism>
<dbReference type="GeneID" id="7845506"/>